<name>A0A840CF11_9RHOB</name>
<feature type="region of interest" description="Disordered" evidence="1">
    <location>
        <begin position="183"/>
        <end position="214"/>
    </location>
</feature>
<accession>A0A840CF11</accession>
<evidence type="ECO:0000313" key="3">
    <source>
        <dbReference type="Proteomes" id="UP000585681"/>
    </source>
</evidence>
<comment type="caution">
    <text evidence="2">The sequence shown here is derived from an EMBL/GenBank/DDBJ whole genome shotgun (WGS) entry which is preliminary data.</text>
</comment>
<protein>
    <submittedName>
        <fullName evidence="2">Uncharacterized protein</fullName>
    </submittedName>
</protein>
<reference evidence="2" key="1">
    <citation type="submission" date="2020-08" db="EMBL/GenBank/DDBJ databases">
        <title>Genomic Encyclopedia of Type Strains, Phase IV (KMG-IV): sequencing the most valuable type-strain genomes for metagenomic binning, comparative biology and taxonomic classification.</title>
        <authorList>
            <person name="Goeker M."/>
        </authorList>
    </citation>
    <scope>NUCLEOTIDE SEQUENCE [LARGE SCALE GENOMIC DNA]</scope>
    <source>
        <strain evidence="2">DSM 105040</strain>
    </source>
</reference>
<feature type="compositionally biased region" description="Basic residues" evidence="1">
    <location>
        <begin position="202"/>
        <end position="214"/>
    </location>
</feature>
<gene>
    <name evidence="2" type="ORF">GGR17_001660</name>
</gene>
<feature type="compositionally biased region" description="Low complexity" evidence="1">
    <location>
        <begin position="184"/>
        <end position="198"/>
    </location>
</feature>
<dbReference type="RefSeq" id="WP_054540087.1">
    <property type="nucleotide sequence ID" value="NZ_JACIEQ010000001.1"/>
</dbReference>
<evidence type="ECO:0000256" key="1">
    <source>
        <dbReference type="SAM" id="MobiDB-lite"/>
    </source>
</evidence>
<feature type="region of interest" description="Disordered" evidence="1">
    <location>
        <begin position="1"/>
        <end position="22"/>
    </location>
</feature>
<organism evidence="2 3">
    <name type="scientific">Actibacterium naphthalenivorans</name>
    <dbReference type="NCBI Taxonomy" id="1614693"/>
    <lineage>
        <taxon>Bacteria</taxon>
        <taxon>Pseudomonadati</taxon>
        <taxon>Pseudomonadota</taxon>
        <taxon>Alphaproteobacteria</taxon>
        <taxon>Rhodobacterales</taxon>
        <taxon>Roseobacteraceae</taxon>
        <taxon>Actibacterium</taxon>
    </lineage>
</organism>
<dbReference type="AlphaFoldDB" id="A0A840CF11"/>
<evidence type="ECO:0000313" key="2">
    <source>
        <dbReference type="EMBL" id="MBB4021869.1"/>
    </source>
</evidence>
<dbReference type="Proteomes" id="UP000585681">
    <property type="component" value="Unassembled WGS sequence"/>
</dbReference>
<dbReference type="EMBL" id="JACIEQ010000001">
    <property type="protein sequence ID" value="MBB4021869.1"/>
    <property type="molecule type" value="Genomic_DNA"/>
</dbReference>
<proteinExistence type="predicted"/>
<sequence length="214" mass="23765">MPQAGQELPRVSRGVQSDHRSYSLNTTTVFQGAGTTHAQAAKPRKTIVPRRMKLSVREEGGRRTAIFPPGAAATQRMTPAQSRIYERLFQVFSRIAATGETGTDQLDDPSFKTAVLRILAQRKRQLKERDVTGLMDEFIFALAHDTTPEAKSVRSVLEEAGMSLSSHDDTFIFSRKQAQHVVDPAALTAPAQPAPESEQPAKRPRRFLFKPRKA</sequence>
<keyword evidence="3" id="KW-1185">Reference proteome</keyword>